<proteinExistence type="predicted"/>
<gene>
    <name evidence="2" type="ORF">Fot_07268</name>
</gene>
<reference evidence="3" key="1">
    <citation type="submission" date="2024-07" db="EMBL/GenBank/DDBJ databases">
        <title>Two chromosome-level genome assemblies of Korean endemic species Abeliophyllum distichum and Forsythia ovata (Oleaceae).</title>
        <authorList>
            <person name="Jang H."/>
        </authorList>
    </citation>
    <scope>NUCLEOTIDE SEQUENCE [LARGE SCALE GENOMIC DNA]</scope>
</reference>
<dbReference type="Proteomes" id="UP001604277">
    <property type="component" value="Unassembled WGS sequence"/>
</dbReference>
<feature type="region of interest" description="Disordered" evidence="1">
    <location>
        <begin position="1"/>
        <end position="27"/>
    </location>
</feature>
<sequence>MSKMGMQDEDNVEDSQKAKRVLGAEDNDELRSENNILRLRLAVSKDARAKAKYKISMAETLQKLYVKARKQAELKLNVCKDMAHAKHKKLTKALAELSKAKELLAKLRVSSYTNPKSSTET</sequence>
<keyword evidence="3" id="KW-1185">Reference proteome</keyword>
<dbReference type="EMBL" id="JBFOLJ010000002">
    <property type="protein sequence ID" value="KAL2553649.1"/>
    <property type="molecule type" value="Genomic_DNA"/>
</dbReference>
<protein>
    <submittedName>
        <fullName evidence="2">Uncharacterized protein</fullName>
    </submittedName>
</protein>
<organism evidence="2 3">
    <name type="scientific">Forsythia ovata</name>
    <dbReference type="NCBI Taxonomy" id="205694"/>
    <lineage>
        <taxon>Eukaryota</taxon>
        <taxon>Viridiplantae</taxon>
        <taxon>Streptophyta</taxon>
        <taxon>Embryophyta</taxon>
        <taxon>Tracheophyta</taxon>
        <taxon>Spermatophyta</taxon>
        <taxon>Magnoliopsida</taxon>
        <taxon>eudicotyledons</taxon>
        <taxon>Gunneridae</taxon>
        <taxon>Pentapetalae</taxon>
        <taxon>asterids</taxon>
        <taxon>lamiids</taxon>
        <taxon>Lamiales</taxon>
        <taxon>Oleaceae</taxon>
        <taxon>Forsythieae</taxon>
        <taxon>Forsythia</taxon>
    </lineage>
</organism>
<accession>A0ABD1WVB2</accession>
<evidence type="ECO:0000313" key="3">
    <source>
        <dbReference type="Proteomes" id="UP001604277"/>
    </source>
</evidence>
<evidence type="ECO:0000313" key="2">
    <source>
        <dbReference type="EMBL" id="KAL2553649.1"/>
    </source>
</evidence>
<dbReference type="AlphaFoldDB" id="A0ABD1WVB2"/>
<name>A0ABD1WVB2_9LAMI</name>
<comment type="caution">
    <text evidence="2">The sequence shown here is derived from an EMBL/GenBank/DDBJ whole genome shotgun (WGS) entry which is preliminary data.</text>
</comment>
<evidence type="ECO:0000256" key="1">
    <source>
        <dbReference type="SAM" id="MobiDB-lite"/>
    </source>
</evidence>